<dbReference type="SMART" id="SM00672">
    <property type="entry name" value="CAP10"/>
    <property type="match status" value="1"/>
</dbReference>
<keyword evidence="4" id="KW-1185">Reference proteome</keyword>
<dbReference type="InterPro" id="IPR051091">
    <property type="entry name" value="O-Glucosyltr/Glycosyltrsf_90"/>
</dbReference>
<organism evidence="3 4">
    <name type="scientific">Vibrio albus</name>
    <dbReference type="NCBI Taxonomy" id="2200953"/>
    <lineage>
        <taxon>Bacteria</taxon>
        <taxon>Pseudomonadati</taxon>
        <taxon>Pseudomonadota</taxon>
        <taxon>Gammaproteobacteria</taxon>
        <taxon>Vibrionales</taxon>
        <taxon>Vibrionaceae</taxon>
        <taxon>Vibrio</taxon>
    </lineage>
</organism>
<evidence type="ECO:0000313" key="3">
    <source>
        <dbReference type="EMBL" id="PWI32562.1"/>
    </source>
</evidence>
<dbReference type="Pfam" id="PF05686">
    <property type="entry name" value="Glyco_transf_90"/>
    <property type="match status" value="1"/>
</dbReference>
<feature type="domain" description="Glycosyl transferase CAP10" evidence="2">
    <location>
        <begin position="99"/>
        <end position="307"/>
    </location>
</feature>
<name>A0A2U3B720_9VIBR</name>
<dbReference type="Proteomes" id="UP000245362">
    <property type="component" value="Unassembled WGS sequence"/>
</dbReference>
<dbReference type="InterPro" id="IPR006598">
    <property type="entry name" value="CAP10"/>
</dbReference>
<keyword evidence="1" id="KW-0808">Transferase</keyword>
<dbReference type="PANTHER" id="PTHR12203:SF35">
    <property type="entry name" value="PROTEIN O-GLUCOSYLTRANSFERASE 1"/>
    <property type="match status" value="1"/>
</dbReference>
<dbReference type="GO" id="GO:0016740">
    <property type="term" value="F:transferase activity"/>
    <property type="evidence" value="ECO:0007669"/>
    <property type="project" value="UniProtKB-KW"/>
</dbReference>
<evidence type="ECO:0000313" key="4">
    <source>
        <dbReference type="Proteomes" id="UP000245362"/>
    </source>
</evidence>
<dbReference type="EMBL" id="QFWT01000008">
    <property type="protein sequence ID" value="PWI32562.1"/>
    <property type="molecule type" value="Genomic_DNA"/>
</dbReference>
<sequence length="340" mass="40376">MKFKRFFYYCSSIPLFLIPPALLRWYCRILLEDQSLNNTYYITKRVNYYNKLRSSFNADEQMTKVKKYKQTGGSAYYIDLYKVIKCFPKHFGFHYVNGDVVDVPDIPSFLKSRPISDTNHHSVLLKLNRVRHYNFVNDKIRYQDKKPIAVWRGAGFRQNRRDLVEKFKDHPWLDVARVDVKKANADDDMTLFSKKMTIREQLQYKFIISLEGKDVATNLKWIMSSNSVCIMPKPKYETWFMEGKLKAGVHYIEIADDYSDLTQKMDYYLEHEDKVLEIIANANAWVEQFKHPRRERLISLLVAQKYFEKSGQQINVSPSQSRPLSLLANRFYKLLYTVNV</sequence>
<proteinExistence type="predicted"/>
<reference evidence="3 4" key="1">
    <citation type="submission" date="2018-05" db="EMBL/GenBank/DDBJ databases">
        <title>Vibrio limimaris sp. nov., isolated from marine sediment.</title>
        <authorList>
            <person name="Li C.-M."/>
        </authorList>
    </citation>
    <scope>NUCLEOTIDE SEQUENCE [LARGE SCALE GENOMIC DNA]</scope>
    <source>
        <strain evidence="3 4">E4404</strain>
    </source>
</reference>
<protein>
    <submittedName>
        <fullName evidence="3">Lipopolysaccharide A protein</fullName>
    </submittedName>
</protein>
<dbReference type="AlphaFoldDB" id="A0A2U3B720"/>
<gene>
    <name evidence="3" type="ORF">DI392_14145</name>
</gene>
<dbReference type="RefSeq" id="WP_109320348.1">
    <property type="nucleotide sequence ID" value="NZ_QFWT01000008.1"/>
</dbReference>
<accession>A0A2U3B720</accession>
<evidence type="ECO:0000256" key="1">
    <source>
        <dbReference type="ARBA" id="ARBA00022679"/>
    </source>
</evidence>
<dbReference type="OrthoDB" id="767964at2"/>
<evidence type="ECO:0000259" key="2">
    <source>
        <dbReference type="SMART" id="SM00672"/>
    </source>
</evidence>
<dbReference type="PANTHER" id="PTHR12203">
    <property type="entry name" value="KDEL LYS-ASP-GLU-LEU CONTAINING - RELATED"/>
    <property type="match status" value="1"/>
</dbReference>
<comment type="caution">
    <text evidence="3">The sequence shown here is derived from an EMBL/GenBank/DDBJ whole genome shotgun (WGS) entry which is preliminary data.</text>
</comment>